<gene>
    <name evidence="1" type="ORF">BC008_10785</name>
    <name evidence="2" type="ORF">BC008_20085</name>
</gene>
<reference evidence="2 3" key="1">
    <citation type="journal article" date="2015" name="Genome Announc.">
        <title>Draft Genome of the Euendolithic (true boring) Cyanobacterium Mastigocoleus testarum strain BC008.</title>
        <authorList>
            <person name="Guida B.S."/>
            <person name="Garcia-Pichel F."/>
        </authorList>
    </citation>
    <scope>NUCLEOTIDE SEQUENCE [LARGE SCALE GENOMIC DNA]</scope>
    <source>
        <strain evidence="2 3">BC008</strain>
    </source>
</reference>
<evidence type="ECO:0000313" key="1">
    <source>
        <dbReference type="EMBL" id="KST62804.1"/>
    </source>
</evidence>
<evidence type="ECO:0000313" key="3">
    <source>
        <dbReference type="Proteomes" id="UP000053372"/>
    </source>
</evidence>
<dbReference type="AlphaFoldDB" id="A0A0V7ZLE8"/>
<dbReference type="Proteomes" id="UP000053372">
    <property type="component" value="Unassembled WGS sequence"/>
</dbReference>
<dbReference type="PANTHER" id="PTHR35765">
    <property type="entry name" value="OS05G0569200 PROTEIN"/>
    <property type="match status" value="1"/>
</dbReference>
<name>A0A0V7ZLE8_9CYAN</name>
<protein>
    <recommendedName>
        <fullName evidence="4">DUF3143 domain-containing protein</fullName>
    </recommendedName>
</protein>
<dbReference type="InterPro" id="IPR021489">
    <property type="entry name" value="DUF3143"/>
</dbReference>
<keyword evidence="3" id="KW-1185">Reference proteome</keyword>
<dbReference type="RefSeq" id="WP_027842717.1">
    <property type="nucleotide sequence ID" value="NZ_LMTZ01000112.1"/>
</dbReference>
<evidence type="ECO:0008006" key="4">
    <source>
        <dbReference type="Google" id="ProtNLM"/>
    </source>
</evidence>
<accession>A0A0V7ZLE8</accession>
<sequence length="90" mass="10690">MDLPVPETPLYNHTLPQIEQWLTHQGCEQDKKELEHWQLKRPAWEAELWLDIEQIIVKYIQAGENGQDIQRSFKYSLSRRDIEEAVFSGP</sequence>
<dbReference type="OrthoDB" id="487334at2"/>
<proteinExistence type="predicted"/>
<dbReference type="EMBL" id="LMTZ01000150">
    <property type="protein sequence ID" value="KST62804.1"/>
    <property type="molecule type" value="Genomic_DNA"/>
</dbReference>
<organism evidence="2 3">
    <name type="scientific">Mastigocoleus testarum BC008</name>
    <dbReference type="NCBI Taxonomy" id="371196"/>
    <lineage>
        <taxon>Bacteria</taxon>
        <taxon>Bacillati</taxon>
        <taxon>Cyanobacteriota</taxon>
        <taxon>Cyanophyceae</taxon>
        <taxon>Nostocales</taxon>
        <taxon>Hapalosiphonaceae</taxon>
        <taxon>Mastigocoleus</taxon>
    </lineage>
</organism>
<dbReference type="Pfam" id="PF11341">
    <property type="entry name" value="DUF3143"/>
    <property type="match status" value="1"/>
</dbReference>
<dbReference type="PANTHER" id="PTHR35765:SF2">
    <property type="entry name" value="OS05G0569200 PROTEIN"/>
    <property type="match status" value="1"/>
</dbReference>
<dbReference type="EMBL" id="LMTZ01000112">
    <property type="protein sequence ID" value="KST65103.1"/>
    <property type="molecule type" value="Genomic_DNA"/>
</dbReference>
<comment type="caution">
    <text evidence="2">The sequence shown here is derived from an EMBL/GenBank/DDBJ whole genome shotgun (WGS) entry which is preliminary data.</text>
</comment>
<evidence type="ECO:0000313" key="2">
    <source>
        <dbReference type="EMBL" id="KST65103.1"/>
    </source>
</evidence>